<evidence type="ECO:0000256" key="1">
    <source>
        <dbReference type="SAM" id="Coils"/>
    </source>
</evidence>
<dbReference type="AlphaFoldDB" id="A0A1X7T0B9"/>
<organism evidence="2">
    <name type="scientific">Amphimedon queenslandica</name>
    <name type="common">Sponge</name>
    <dbReference type="NCBI Taxonomy" id="400682"/>
    <lineage>
        <taxon>Eukaryota</taxon>
        <taxon>Metazoa</taxon>
        <taxon>Porifera</taxon>
        <taxon>Demospongiae</taxon>
        <taxon>Heteroscleromorpha</taxon>
        <taxon>Haplosclerida</taxon>
        <taxon>Niphatidae</taxon>
        <taxon>Amphimedon</taxon>
    </lineage>
</organism>
<keyword evidence="1" id="KW-0175">Coiled coil</keyword>
<sequence length="371" mass="43318">SSFDKHEILFPRDMKDKFEVMRLIFGSAFMDVKHVFTERKLSIDYMKELIIIWYPDLEPQLSYKETIGEVLNVLKRKCNIINLRPLEVLASKFSIEEAKPVIKSFKEKAKDFCKSVSVSLCLGEELQAVATPSRLLCETIFFIFNWNPVEYTLQDINDVLDELEPLNKYKYHLQIDRVGTGQSVVVTCYCPAEYISSLIMAVLDKIGTMQKRELKEFKVGNCTIWDNTAHEVLSAMTSKEIEQPTKKTVNNYEDMERELLSMKQQLAEKEKQVQELQMKLQTKQEKEHIPTESVDELNKKVKTQYAISRRKTMEIEDLKATMRQKEIDTQKELASLKELSEIRLQEIEQLKLKLEDNNSKSMYNTLNTTLI</sequence>
<name>A0A1X7T0B9_AMPQE</name>
<accession>A0A1X7T0B9</accession>
<reference evidence="2" key="1">
    <citation type="submission" date="2017-05" db="UniProtKB">
        <authorList>
            <consortium name="EnsemblMetazoa"/>
        </authorList>
    </citation>
    <scope>IDENTIFICATION</scope>
</reference>
<evidence type="ECO:0008006" key="3">
    <source>
        <dbReference type="Google" id="ProtNLM"/>
    </source>
</evidence>
<dbReference type="OrthoDB" id="120976at2759"/>
<feature type="coiled-coil region" evidence="1">
    <location>
        <begin position="245"/>
        <end position="286"/>
    </location>
</feature>
<dbReference type="InParanoid" id="A0A1X7T0B9"/>
<protein>
    <recommendedName>
        <fullName evidence="3">Death domain-containing protein</fullName>
    </recommendedName>
</protein>
<dbReference type="EnsemblMetazoa" id="Aqu2.1.07775_001">
    <property type="protein sequence ID" value="Aqu2.1.07775_001"/>
    <property type="gene ID" value="Aqu2.1.07775"/>
</dbReference>
<evidence type="ECO:0000313" key="2">
    <source>
        <dbReference type="EnsemblMetazoa" id="Aqu2.1.07775_001"/>
    </source>
</evidence>
<proteinExistence type="predicted"/>